<dbReference type="PROSITE" id="PS00041">
    <property type="entry name" value="HTH_ARAC_FAMILY_1"/>
    <property type="match status" value="1"/>
</dbReference>
<evidence type="ECO:0000313" key="6">
    <source>
        <dbReference type="Proteomes" id="UP001548832"/>
    </source>
</evidence>
<evidence type="ECO:0000256" key="3">
    <source>
        <dbReference type="ARBA" id="ARBA00023163"/>
    </source>
</evidence>
<reference evidence="5 6" key="1">
    <citation type="submission" date="2024-06" db="EMBL/GenBank/DDBJ databases">
        <authorList>
            <person name="Kim D.-U."/>
        </authorList>
    </citation>
    <scope>NUCLEOTIDE SEQUENCE [LARGE SCALE GENOMIC DNA]</scope>
    <source>
        <strain evidence="5 6">KACC15460</strain>
    </source>
</reference>
<dbReference type="Pfam" id="PF12833">
    <property type="entry name" value="HTH_18"/>
    <property type="match status" value="1"/>
</dbReference>
<evidence type="ECO:0000313" key="5">
    <source>
        <dbReference type="EMBL" id="MET2825584.1"/>
    </source>
</evidence>
<comment type="caution">
    <text evidence="5">The sequence shown here is derived from an EMBL/GenBank/DDBJ whole genome shotgun (WGS) entry which is preliminary data.</text>
</comment>
<feature type="domain" description="HTH araC/xylS-type" evidence="4">
    <location>
        <begin position="220"/>
        <end position="321"/>
    </location>
</feature>
<dbReference type="Proteomes" id="UP001548832">
    <property type="component" value="Unassembled WGS sequence"/>
</dbReference>
<evidence type="ECO:0000256" key="2">
    <source>
        <dbReference type="ARBA" id="ARBA00023125"/>
    </source>
</evidence>
<dbReference type="InterPro" id="IPR050204">
    <property type="entry name" value="AraC_XylS_family_regulators"/>
</dbReference>
<evidence type="ECO:0000259" key="4">
    <source>
        <dbReference type="PROSITE" id="PS01124"/>
    </source>
</evidence>
<dbReference type="SUPFAM" id="SSF46689">
    <property type="entry name" value="Homeodomain-like"/>
    <property type="match status" value="1"/>
</dbReference>
<dbReference type="PANTHER" id="PTHR46796:SF6">
    <property type="entry name" value="ARAC SUBFAMILY"/>
    <property type="match status" value="1"/>
</dbReference>
<organism evidence="5 6">
    <name type="scientific">Mesorhizobium shangrilense</name>
    <dbReference type="NCBI Taxonomy" id="460060"/>
    <lineage>
        <taxon>Bacteria</taxon>
        <taxon>Pseudomonadati</taxon>
        <taxon>Pseudomonadota</taxon>
        <taxon>Alphaproteobacteria</taxon>
        <taxon>Hyphomicrobiales</taxon>
        <taxon>Phyllobacteriaceae</taxon>
        <taxon>Mesorhizobium</taxon>
    </lineage>
</organism>
<dbReference type="InterPro" id="IPR035418">
    <property type="entry name" value="AraC-bd_2"/>
</dbReference>
<name>A0ABV2D6E2_9HYPH</name>
<dbReference type="PROSITE" id="PS01124">
    <property type="entry name" value="HTH_ARAC_FAMILY_2"/>
    <property type="match status" value="1"/>
</dbReference>
<keyword evidence="6" id="KW-1185">Reference proteome</keyword>
<protein>
    <submittedName>
        <fullName evidence="5">Helix-turn-helix domain-containing protein</fullName>
    </submittedName>
</protein>
<dbReference type="Gene3D" id="1.10.10.60">
    <property type="entry name" value="Homeodomain-like"/>
    <property type="match status" value="1"/>
</dbReference>
<keyword evidence="1" id="KW-0805">Transcription regulation</keyword>
<dbReference type="SMART" id="SM00342">
    <property type="entry name" value="HTH_ARAC"/>
    <property type="match status" value="1"/>
</dbReference>
<dbReference type="InterPro" id="IPR018062">
    <property type="entry name" value="HTH_AraC-typ_CS"/>
</dbReference>
<dbReference type="InterPro" id="IPR009057">
    <property type="entry name" value="Homeodomain-like_sf"/>
</dbReference>
<dbReference type="EMBL" id="JBEWSZ010000001">
    <property type="protein sequence ID" value="MET2825584.1"/>
    <property type="molecule type" value="Genomic_DNA"/>
</dbReference>
<dbReference type="InterPro" id="IPR018060">
    <property type="entry name" value="HTH_AraC"/>
</dbReference>
<accession>A0ABV2D6E2</accession>
<proteinExistence type="predicted"/>
<gene>
    <name evidence="5" type="ORF">ABVQ20_01180</name>
</gene>
<dbReference type="PANTHER" id="PTHR46796">
    <property type="entry name" value="HTH-TYPE TRANSCRIPTIONAL ACTIVATOR RHAS-RELATED"/>
    <property type="match status" value="1"/>
</dbReference>
<dbReference type="RefSeq" id="WP_354457674.1">
    <property type="nucleotide sequence ID" value="NZ_JBEWSZ010000001.1"/>
</dbReference>
<keyword evidence="2" id="KW-0238">DNA-binding</keyword>
<dbReference type="Pfam" id="PF14525">
    <property type="entry name" value="AraC_binding_2"/>
    <property type="match status" value="1"/>
</dbReference>
<evidence type="ECO:0000256" key="1">
    <source>
        <dbReference type="ARBA" id="ARBA00023015"/>
    </source>
</evidence>
<keyword evidence="3" id="KW-0804">Transcription</keyword>
<sequence length="324" mass="35586">MERIVYRSDDLIGDEALRKEQWISSLSSGYVHLQADPVAETSFEGELRIARTGEVSVGTIRGTVKSISRTADDIAAQNTNNVVLLSNAGESTVCVDQSGRSVELQPGGAVLIEQCEPSLIRVAGGRCDLMAVQTGRERIRQRCANVEDRLMKPVPGPSMSSVLLRAYVDVLIEQQSASPLIRHFAPEHIADLIAAAVSMECASLEKDTARFGASSRGRLLSALSFIAQRLDDPHLGEEAIATHVCVSTSQLRKDFERAGLGIAGYIREQRLDRAMTMLRDGAFRQHRIIDIAFACGFRNLVTFNRVFRNAYAMTPSDLRQDVHS</sequence>